<dbReference type="InterPro" id="IPR046114">
    <property type="entry name" value="DUF6051"/>
</dbReference>
<dbReference type="SUPFAM" id="SSF53474">
    <property type="entry name" value="alpha/beta-Hydrolases"/>
    <property type="match status" value="1"/>
</dbReference>
<dbReference type="STRING" id="869213.GCA_000517085_04360"/>
<evidence type="ECO:0008006" key="3">
    <source>
        <dbReference type="Google" id="ProtNLM"/>
    </source>
</evidence>
<name>W7XZB5_9BACT</name>
<dbReference type="RefSeq" id="WP_052343367.1">
    <property type="nucleotide sequence ID" value="NZ_BAMD01000035.1"/>
</dbReference>
<dbReference type="InterPro" id="IPR029058">
    <property type="entry name" value="AB_hydrolase_fold"/>
</dbReference>
<dbReference type="AlphaFoldDB" id="W7XZB5"/>
<evidence type="ECO:0000313" key="2">
    <source>
        <dbReference type="Proteomes" id="UP000019402"/>
    </source>
</evidence>
<dbReference type="OrthoDB" id="5521540at2"/>
<comment type="caution">
    <text evidence="1">The sequence shown here is derived from an EMBL/GenBank/DDBJ whole genome shotgun (WGS) entry which is preliminary data.</text>
</comment>
<keyword evidence="2" id="KW-1185">Reference proteome</keyword>
<dbReference type="eggNOG" id="ENOG502ZAI8">
    <property type="taxonomic scope" value="Bacteria"/>
</dbReference>
<dbReference type="EMBL" id="BAMD01000035">
    <property type="protein sequence ID" value="GAF04020.1"/>
    <property type="molecule type" value="Genomic_DNA"/>
</dbReference>
<organism evidence="1 2">
    <name type="scientific">Saccharicrinis fermentans DSM 9555 = JCM 21142</name>
    <dbReference type="NCBI Taxonomy" id="869213"/>
    <lineage>
        <taxon>Bacteria</taxon>
        <taxon>Pseudomonadati</taxon>
        <taxon>Bacteroidota</taxon>
        <taxon>Bacteroidia</taxon>
        <taxon>Marinilabiliales</taxon>
        <taxon>Marinilabiliaceae</taxon>
        <taxon>Saccharicrinis</taxon>
    </lineage>
</organism>
<evidence type="ECO:0000313" key="1">
    <source>
        <dbReference type="EMBL" id="GAF04020.1"/>
    </source>
</evidence>
<proteinExistence type="predicted"/>
<reference evidence="1 2" key="1">
    <citation type="journal article" date="2014" name="Genome Announc.">
        <title>Draft Genome Sequence of Cytophaga fermentans JCM 21142T, a Facultative Anaerobe Isolated from Marine Mud.</title>
        <authorList>
            <person name="Starns D."/>
            <person name="Oshima K."/>
            <person name="Suda W."/>
            <person name="Iino T."/>
            <person name="Yuki M."/>
            <person name="Inoue J."/>
            <person name="Kitamura K."/>
            <person name="Iida T."/>
            <person name="Darby A."/>
            <person name="Hattori M."/>
            <person name="Ohkuma M."/>
        </authorList>
    </citation>
    <scope>NUCLEOTIDE SEQUENCE [LARGE SCALE GENOMIC DNA]</scope>
    <source>
        <strain evidence="1 2">JCM 21142</strain>
    </source>
</reference>
<dbReference type="Proteomes" id="UP000019402">
    <property type="component" value="Unassembled WGS sequence"/>
</dbReference>
<sequence>MKNEVDSKEYNFESSSYKILPGTTDYYCTKHHLDLVHKYSFYTDVGTIKDDIHIKDIFVPENKSFSYHIITPGNKLRTKKIIFLFHGFNEKDWTKYVPWAKTICQGTGSSIVLFPMAFHMQRAPKDWSSKREMYLLSERRKKRYPNVLNSTLSNVAISMRLHAMPQRFIWSGLQTYYDVIQFIEQCKEGKHPYIHKDFEFNILAYSIGGFLAQILKLTNHKQYFSHAKVGLFCSGATFNRLSPVSKFILDSEANVALYSYLVEHLDKFIQKDNLLRHYMQEDHLEGEVFYAMLDYKKGRELREKLLKRHENHFYAITLKKDTVIPSFEVINTLKGAYRDINIPVDEIDFDREYTHENPFPTNKKSAAQSESELNNVFKRFCNFYNTK</sequence>
<gene>
    <name evidence="1" type="ORF">JCM21142_72713</name>
</gene>
<protein>
    <recommendedName>
        <fullName evidence="3">Alpha/beta hydrolase</fullName>
    </recommendedName>
</protein>
<dbReference type="Pfam" id="PF19519">
    <property type="entry name" value="DUF6051"/>
    <property type="match status" value="1"/>
</dbReference>
<accession>W7XZB5</accession>